<evidence type="ECO:0000259" key="10">
    <source>
        <dbReference type="PROSITE" id="PS50048"/>
    </source>
</evidence>
<proteinExistence type="predicted"/>
<dbReference type="InterPro" id="IPR052202">
    <property type="entry name" value="Yeast_MetPath_Reg"/>
</dbReference>
<dbReference type="Pfam" id="PF00172">
    <property type="entry name" value="Zn_clus"/>
    <property type="match status" value="1"/>
</dbReference>
<dbReference type="PANTHER" id="PTHR47782">
    <property type="entry name" value="ZN(II)2CYS6 TRANSCRIPTION FACTOR (EUROFUNG)-RELATED"/>
    <property type="match status" value="1"/>
</dbReference>
<dbReference type="InterPro" id="IPR001138">
    <property type="entry name" value="Zn2Cys6_DnaBD"/>
</dbReference>
<feature type="region of interest" description="Disordered" evidence="9">
    <location>
        <begin position="606"/>
        <end position="683"/>
    </location>
</feature>
<keyword evidence="8" id="KW-0175">Coiled coil</keyword>
<feature type="compositionally biased region" description="Polar residues" evidence="9">
    <location>
        <begin position="671"/>
        <end position="683"/>
    </location>
</feature>
<comment type="subcellular location">
    <subcellularLocation>
        <location evidence="1">Nucleus</location>
    </subcellularLocation>
</comment>
<dbReference type="InterPro" id="IPR036864">
    <property type="entry name" value="Zn2-C6_fun-type_DNA-bd_sf"/>
</dbReference>
<evidence type="ECO:0000313" key="12">
    <source>
        <dbReference type="Proteomes" id="UP001562354"/>
    </source>
</evidence>
<keyword evidence="3" id="KW-0862">Zinc</keyword>
<evidence type="ECO:0000256" key="2">
    <source>
        <dbReference type="ARBA" id="ARBA00022723"/>
    </source>
</evidence>
<feature type="domain" description="Zn(2)-C6 fungal-type" evidence="10">
    <location>
        <begin position="16"/>
        <end position="48"/>
    </location>
</feature>
<evidence type="ECO:0000256" key="7">
    <source>
        <dbReference type="ARBA" id="ARBA00023242"/>
    </source>
</evidence>
<evidence type="ECO:0000256" key="6">
    <source>
        <dbReference type="ARBA" id="ARBA00023163"/>
    </source>
</evidence>
<accession>A0ABR3PLW8</accession>
<dbReference type="PANTHER" id="PTHR47782:SF2">
    <property type="entry name" value="TRANSCRIPTION FACTOR, PUTATIVE (AFU_ORTHOLOGUE AFUA_4G12570)-RELATED"/>
    <property type="match status" value="1"/>
</dbReference>
<reference evidence="11 12" key="1">
    <citation type="submission" date="2024-07" db="EMBL/GenBank/DDBJ databases">
        <title>Draft sequence of the Neodothiora populina.</title>
        <authorList>
            <person name="Drown D.D."/>
            <person name="Schuette U.S."/>
            <person name="Buechlein A.B."/>
            <person name="Rusch D.R."/>
            <person name="Winton L.W."/>
            <person name="Adams G.A."/>
        </authorList>
    </citation>
    <scope>NUCLEOTIDE SEQUENCE [LARGE SCALE GENOMIC DNA]</scope>
    <source>
        <strain evidence="11 12">CPC 39397</strain>
    </source>
</reference>
<evidence type="ECO:0000256" key="8">
    <source>
        <dbReference type="SAM" id="Coils"/>
    </source>
</evidence>
<name>A0ABR3PLW8_9PEZI</name>
<evidence type="ECO:0000313" key="11">
    <source>
        <dbReference type="EMBL" id="KAL1306760.1"/>
    </source>
</evidence>
<evidence type="ECO:0000256" key="1">
    <source>
        <dbReference type="ARBA" id="ARBA00004123"/>
    </source>
</evidence>
<keyword evidence="7" id="KW-0539">Nucleus</keyword>
<keyword evidence="6" id="KW-0804">Transcription</keyword>
<feature type="coiled-coil region" evidence="8">
    <location>
        <begin position="62"/>
        <end position="89"/>
    </location>
</feature>
<dbReference type="EMBL" id="JBFMKM010000004">
    <property type="protein sequence ID" value="KAL1306760.1"/>
    <property type="molecule type" value="Genomic_DNA"/>
</dbReference>
<evidence type="ECO:0000256" key="4">
    <source>
        <dbReference type="ARBA" id="ARBA00023015"/>
    </source>
</evidence>
<keyword evidence="12" id="KW-1185">Reference proteome</keyword>
<feature type="compositionally biased region" description="Polar residues" evidence="9">
    <location>
        <begin position="606"/>
        <end position="619"/>
    </location>
</feature>
<evidence type="ECO:0000256" key="3">
    <source>
        <dbReference type="ARBA" id="ARBA00022833"/>
    </source>
</evidence>
<evidence type="ECO:0000256" key="5">
    <source>
        <dbReference type="ARBA" id="ARBA00023125"/>
    </source>
</evidence>
<dbReference type="Pfam" id="PF04082">
    <property type="entry name" value="Fungal_trans"/>
    <property type="match status" value="1"/>
</dbReference>
<dbReference type="SMART" id="SM00066">
    <property type="entry name" value="GAL4"/>
    <property type="match status" value="1"/>
</dbReference>
<dbReference type="RefSeq" id="XP_069203032.1">
    <property type="nucleotide sequence ID" value="XM_069345203.1"/>
</dbReference>
<dbReference type="CDD" id="cd00067">
    <property type="entry name" value="GAL4"/>
    <property type="match status" value="1"/>
</dbReference>
<dbReference type="GeneID" id="95979122"/>
<dbReference type="SMART" id="SM00906">
    <property type="entry name" value="Fungal_trans"/>
    <property type="match status" value="1"/>
</dbReference>
<dbReference type="PROSITE" id="PS00463">
    <property type="entry name" value="ZN2_CY6_FUNGAL_1"/>
    <property type="match status" value="1"/>
</dbReference>
<dbReference type="PROSITE" id="PS50048">
    <property type="entry name" value="ZN2_CY6_FUNGAL_2"/>
    <property type="match status" value="1"/>
</dbReference>
<dbReference type="SUPFAM" id="SSF57701">
    <property type="entry name" value="Zn2/Cys6 DNA-binding domain"/>
    <property type="match status" value="1"/>
</dbReference>
<dbReference type="Gene3D" id="4.10.240.10">
    <property type="entry name" value="Zn(2)-C6 fungal-type DNA-binding domain"/>
    <property type="match status" value="1"/>
</dbReference>
<dbReference type="InterPro" id="IPR007219">
    <property type="entry name" value="XnlR_reg_dom"/>
</dbReference>
<keyword evidence="2" id="KW-0479">Metal-binding</keyword>
<keyword evidence="4" id="KW-0805">Transcription regulation</keyword>
<sequence length="731" mass="81820">MVLETPLLRVSRPVAACSRCRAAKIKCDGKLPSCTSCERAGKASDCSSTNDQFARGKERSYVSTLETKIERLERRIQEAKQRKSSVISMSDQDTTPGELEAAQAIIPPPAGETKAAKRQERLQIDDLVSDFGFLSVSATARDFAYGFTGTVSYAQLILSACNRDPLPQVIHQPLPPRNEATQIIQHYYDNFFILYPLFQETSFFLSFDAVYSNREGVATPFDRFMVRMVLGIAHAGRLEQRGDSNYMAAVGHVSAALREAEHVLRPGSIQSIQAMLLLHEYAMIDPHHFDSWSLIGAASRAMVDIGLHQDPPKGTHMPRSKLELRRRVFWCVYAFDRSTSLVQTRAFSFSDDSSNVSMPFTAAHSAARKQGQLSKTIDSITLKTLDTAPELFKLRTLQSAWYAELFQSGREPWQDPYPSIWRICLSMKVWWDHLPTTISQHLRSFLELNLLYSYIYVLAPSPRVPNVAPFAQALIFEYAIQYSEKMTTHVENRKHAAPISFYDAMRAYMTGRQFIEVLQNNQDRLLSGLMPDLPHVPLDSAPPPPVPSTPRDVQTNIARSISCLKKFTDCLSIFGMRWGYMSWRDRFQADSEDLLQDLNRRSWELQGTTSLPGQSSGRPSYQHEGSFGQDSLGTPSPFGQLYSSPTNIHPVATPTYPPDLHQIHSHDPGQSVPSSQYTQASSQQNIILPSAPPAQQFASWSGLSAVNSAQIMTTAHHDSSVSPPLDTYRGA</sequence>
<dbReference type="CDD" id="cd12148">
    <property type="entry name" value="fungal_TF_MHR"/>
    <property type="match status" value="1"/>
</dbReference>
<comment type="caution">
    <text evidence="11">The sequence shown here is derived from an EMBL/GenBank/DDBJ whole genome shotgun (WGS) entry which is preliminary data.</text>
</comment>
<gene>
    <name evidence="11" type="ORF">AAFC00_005423</name>
</gene>
<keyword evidence="5" id="KW-0238">DNA-binding</keyword>
<protein>
    <recommendedName>
        <fullName evidence="10">Zn(2)-C6 fungal-type domain-containing protein</fullName>
    </recommendedName>
</protein>
<organism evidence="11 12">
    <name type="scientific">Neodothiora populina</name>
    <dbReference type="NCBI Taxonomy" id="2781224"/>
    <lineage>
        <taxon>Eukaryota</taxon>
        <taxon>Fungi</taxon>
        <taxon>Dikarya</taxon>
        <taxon>Ascomycota</taxon>
        <taxon>Pezizomycotina</taxon>
        <taxon>Dothideomycetes</taxon>
        <taxon>Dothideomycetidae</taxon>
        <taxon>Dothideales</taxon>
        <taxon>Dothioraceae</taxon>
        <taxon>Neodothiora</taxon>
    </lineage>
</organism>
<dbReference type="Proteomes" id="UP001562354">
    <property type="component" value="Unassembled WGS sequence"/>
</dbReference>
<evidence type="ECO:0000256" key="9">
    <source>
        <dbReference type="SAM" id="MobiDB-lite"/>
    </source>
</evidence>